<dbReference type="Gene3D" id="1.10.530.10">
    <property type="match status" value="1"/>
</dbReference>
<feature type="chain" id="PRO_5003860026" evidence="2">
    <location>
        <begin position="34"/>
        <end position="340"/>
    </location>
</feature>
<keyword evidence="5" id="KW-1185">Reference proteome</keyword>
<proteinExistence type="predicted"/>
<organism evidence="4 5">
    <name type="scientific">Idiomarina xiamenensis 10-D-4</name>
    <dbReference type="NCBI Taxonomy" id="740709"/>
    <lineage>
        <taxon>Bacteria</taxon>
        <taxon>Pseudomonadati</taxon>
        <taxon>Pseudomonadota</taxon>
        <taxon>Gammaproteobacteria</taxon>
        <taxon>Alteromonadales</taxon>
        <taxon>Idiomarinaceae</taxon>
        <taxon>Idiomarina</taxon>
    </lineage>
</organism>
<dbReference type="CDD" id="cd13399">
    <property type="entry name" value="Slt35-like"/>
    <property type="match status" value="1"/>
</dbReference>
<evidence type="ECO:0000259" key="3">
    <source>
        <dbReference type="Pfam" id="PF13406"/>
    </source>
</evidence>
<keyword evidence="2" id="KW-0732">Signal</keyword>
<dbReference type="Pfam" id="PF13406">
    <property type="entry name" value="SLT_2"/>
    <property type="match status" value="1"/>
</dbReference>
<sequence>MSIFTQLASRRVTTGIVRTLAVLSSACAVAVQAAPPKQPTDFIDYMVEQHQFKRDQLQQLLNQRTPNESILEAIQRPWEAKPWHQYYPIFLTQKRVDAGVKFWQQHQAALARAEQTYGVPAEIVVAIIGVETFYGQYKGKYSVLDSLYTLGFHYPPRADFFRSELEEYLLLSRAEGWDAEQQMGSYAGAMGLGQFISSSYTHYAVDFDNDGQRDLLQNPVDAIGSVANYFAEHGWQQGAPVAQPLAQDNHGDLARFVSKGLKPQQTTAELVSEGLPLAAELADQNKAKVFAFEQPDSQEYWLGYTNFYVITRYNHSPLYAMAVYQLSQQINDAYQTSQVQ</sequence>
<evidence type="ECO:0000256" key="2">
    <source>
        <dbReference type="SAM" id="SignalP"/>
    </source>
</evidence>
<dbReference type="InterPro" id="IPR043426">
    <property type="entry name" value="MltB-like"/>
</dbReference>
<dbReference type="FunFam" id="1.10.8.350:FF:000001">
    <property type="entry name" value="Lytic murein transglycosylase B"/>
    <property type="match status" value="1"/>
</dbReference>
<dbReference type="InterPro" id="IPR023346">
    <property type="entry name" value="Lysozyme-like_dom_sf"/>
</dbReference>
<dbReference type="PANTHER" id="PTHR30163">
    <property type="entry name" value="MEMBRANE-BOUND LYTIC MUREIN TRANSGLYCOSYLASE B"/>
    <property type="match status" value="1"/>
</dbReference>
<comment type="caution">
    <text evidence="4">The sequence shown here is derived from an EMBL/GenBank/DDBJ whole genome shotgun (WGS) entry which is preliminary data.</text>
</comment>
<evidence type="ECO:0000313" key="5">
    <source>
        <dbReference type="Proteomes" id="UP000014115"/>
    </source>
</evidence>
<dbReference type="Proteomes" id="UP000014115">
    <property type="component" value="Unassembled WGS sequence"/>
</dbReference>
<accession>K2KJP1</accession>
<dbReference type="RefSeq" id="WP_008489163.1">
    <property type="nucleotide sequence ID" value="NZ_AMRG01000011.1"/>
</dbReference>
<gene>
    <name evidence="4" type="ORF">A10D4_09399</name>
</gene>
<dbReference type="GO" id="GO:0008933">
    <property type="term" value="F:peptidoglycan lytic transglycosylase activity"/>
    <property type="evidence" value="ECO:0007669"/>
    <property type="project" value="TreeGrafter"/>
</dbReference>
<reference evidence="4 5" key="1">
    <citation type="journal article" date="2012" name="J. Bacteriol.">
        <title>Genome Sequence of Idiomarina xiamenensis Type Strain 10-D-4.</title>
        <authorList>
            <person name="Lai Q."/>
            <person name="Wang L."/>
            <person name="Wang W."/>
            <person name="Shao Z."/>
        </authorList>
    </citation>
    <scope>NUCLEOTIDE SEQUENCE [LARGE SCALE GENOMIC DNA]</scope>
    <source>
        <strain evidence="4 5">10-D-4</strain>
    </source>
</reference>
<dbReference type="eggNOG" id="COG2951">
    <property type="taxonomic scope" value="Bacteria"/>
</dbReference>
<name>K2KJP1_9GAMM</name>
<feature type="signal peptide" evidence="2">
    <location>
        <begin position="1"/>
        <end position="33"/>
    </location>
</feature>
<dbReference type="EMBL" id="AMRG01000011">
    <property type="protein sequence ID" value="EKE82809.1"/>
    <property type="molecule type" value="Genomic_DNA"/>
</dbReference>
<dbReference type="SUPFAM" id="SSF53955">
    <property type="entry name" value="Lysozyme-like"/>
    <property type="match status" value="1"/>
</dbReference>
<dbReference type="STRING" id="740709.A10D4_09399"/>
<feature type="domain" description="Transglycosylase SLT" evidence="3">
    <location>
        <begin position="41"/>
        <end position="328"/>
    </location>
</feature>
<dbReference type="AlphaFoldDB" id="K2KJP1"/>
<dbReference type="PANTHER" id="PTHR30163:SF9">
    <property type="entry name" value="MEMBRANE-BOUND LYTIC MUREIN TRANSGLYCOSYLASE B"/>
    <property type="match status" value="1"/>
</dbReference>
<evidence type="ECO:0000256" key="1">
    <source>
        <dbReference type="PIRSR" id="PIRSR611757-1"/>
    </source>
</evidence>
<dbReference type="PATRIC" id="fig|740709.3.peg.1902"/>
<dbReference type="GO" id="GO:0009253">
    <property type="term" value="P:peptidoglycan catabolic process"/>
    <property type="evidence" value="ECO:0007669"/>
    <property type="project" value="TreeGrafter"/>
</dbReference>
<dbReference type="Gene3D" id="1.10.8.350">
    <property type="entry name" value="Bacterial muramidase"/>
    <property type="match status" value="1"/>
</dbReference>
<dbReference type="InterPro" id="IPR011757">
    <property type="entry name" value="Lytic_transglycosylase_MltB"/>
</dbReference>
<dbReference type="InterPro" id="IPR031304">
    <property type="entry name" value="SLT_2"/>
</dbReference>
<dbReference type="NCBIfam" id="TIGR02282">
    <property type="entry name" value="MltB"/>
    <property type="match status" value="1"/>
</dbReference>
<protein>
    <submittedName>
        <fullName evidence="4">Membrane-bound lytic murein transglycosylase B</fullName>
    </submittedName>
</protein>
<feature type="active site" evidence="1">
    <location>
        <position position="131"/>
    </location>
</feature>
<evidence type="ECO:0000313" key="4">
    <source>
        <dbReference type="EMBL" id="EKE82809.1"/>
    </source>
</evidence>